<dbReference type="AlphaFoldDB" id="A0AAD2TSW7"/>
<evidence type="ECO:0000313" key="2">
    <source>
        <dbReference type="Proteomes" id="UP000006262"/>
    </source>
</evidence>
<name>A0AAD2TSW7_PARDI</name>
<dbReference type="EMBL" id="AGZN01000003">
    <property type="protein sequence ID" value="EKN33274.1"/>
    <property type="molecule type" value="Genomic_DNA"/>
</dbReference>
<protein>
    <submittedName>
        <fullName evidence="1">Uncharacterized protein</fullName>
    </submittedName>
</protein>
<evidence type="ECO:0000313" key="1">
    <source>
        <dbReference type="EMBL" id="EKN33274.1"/>
    </source>
</evidence>
<gene>
    <name evidence="1" type="ORF">HMPREF1059_00315</name>
</gene>
<proteinExistence type="predicted"/>
<sequence length="375" mass="43228">MKDLHKAIDLISAERILKVVSFLKWEELSTLMNGRVRQFVSPDDEYTALIPLSNEFSDYYKVITDTLQSIASYENRSLESLINRILNPSYDILKWRIADNYTKEGKIPFFKMTEAIDNIKDILAISCLDTLSPSKFHAKVYTNDVNDNISNYSFGQTEIGSYILNILCPLGNYHYEIFEPTEENIPLNRKINIKLISSIYNIQEDLNADNKNKFDEEVDQGIYSINFLDSLMSIYEDTKDTEMNIIVDWCKDVKFIDNFSLTKVKLEPKYIEQVCDVVEKYRPAKQENTQKIFYGKISSIGSNPNVNEREHVEVQVAVIGDDNKTMNIKAKLNYQQYFSIVNSAFEEGSNIRITGIFSSTGRAKKMENASIEKLD</sequence>
<dbReference type="Proteomes" id="UP000006262">
    <property type="component" value="Unassembled WGS sequence"/>
</dbReference>
<organism evidence="1 2">
    <name type="scientific">Parabacteroides distasonis CL09T03C24</name>
    <dbReference type="NCBI Taxonomy" id="999417"/>
    <lineage>
        <taxon>Bacteria</taxon>
        <taxon>Pseudomonadati</taxon>
        <taxon>Bacteroidota</taxon>
        <taxon>Bacteroidia</taxon>
        <taxon>Bacteroidales</taxon>
        <taxon>Tannerellaceae</taxon>
        <taxon>Parabacteroides</taxon>
    </lineage>
</organism>
<accession>A0AAD2TSW7</accession>
<comment type="caution">
    <text evidence="1">The sequence shown here is derived from an EMBL/GenBank/DDBJ whole genome shotgun (WGS) entry which is preliminary data.</text>
</comment>
<dbReference type="RefSeq" id="WP_005862527.1">
    <property type="nucleotide sequence ID" value="NZ_JH976485.1"/>
</dbReference>
<reference evidence="1 2" key="1">
    <citation type="submission" date="2012-02" db="EMBL/GenBank/DDBJ databases">
        <title>The Genome Sequence of Parabacteroides distasonis CL09T03C24.</title>
        <authorList>
            <consortium name="The Broad Institute Genome Sequencing Platform"/>
            <person name="Earl A."/>
            <person name="Ward D."/>
            <person name="Feldgarden M."/>
            <person name="Gevers D."/>
            <person name="Zitomersky N.L."/>
            <person name="Coyne M.J."/>
            <person name="Comstock L.E."/>
            <person name="Young S.K."/>
            <person name="Zeng Q."/>
            <person name="Gargeya S."/>
            <person name="Fitzgerald M."/>
            <person name="Haas B."/>
            <person name="Abouelleil A."/>
            <person name="Alvarado L."/>
            <person name="Arachchi H.M."/>
            <person name="Berlin A."/>
            <person name="Chapman S.B."/>
            <person name="Gearin G."/>
            <person name="Goldberg J."/>
            <person name="Griggs A."/>
            <person name="Gujja S."/>
            <person name="Hansen M."/>
            <person name="Heiman D."/>
            <person name="Howarth C."/>
            <person name="Larimer J."/>
            <person name="Lui A."/>
            <person name="MacDonald P.J.P."/>
            <person name="McCowen C."/>
            <person name="Montmayeur A."/>
            <person name="Murphy C."/>
            <person name="Neiman D."/>
            <person name="Pearson M."/>
            <person name="Priest M."/>
            <person name="Roberts A."/>
            <person name="Saif S."/>
            <person name="Shea T."/>
            <person name="Sisk P."/>
            <person name="Stolte C."/>
            <person name="Sykes S."/>
            <person name="Wortman J."/>
            <person name="Nusbaum C."/>
            <person name="Birren B."/>
        </authorList>
    </citation>
    <scope>NUCLEOTIDE SEQUENCE [LARGE SCALE GENOMIC DNA]</scope>
    <source>
        <strain evidence="1 2">CL09T03C24</strain>
    </source>
</reference>